<sequence length="56" mass="6696">MKEKRKAKDSSRIREETSGSLCDLVRYSYPSNRLPKDGRGVSEYDRHRYGRKYRGR</sequence>
<evidence type="ECO:0000313" key="2">
    <source>
        <dbReference type="EMBL" id="OAD57068.1"/>
    </source>
</evidence>
<keyword evidence="3" id="KW-1185">Reference proteome</keyword>
<dbReference type="EMBL" id="KQ761768">
    <property type="protein sequence ID" value="OAD57068.1"/>
    <property type="molecule type" value="Genomic_DNA"/>
</dbReference>
<dbReference type="AlphaFoldDB" id="A0A310SNM3"/>
<organism evidence="2 3">
    <name type="scientific">Eufriesea mexicana</name>
    <dbReference type="NCBI Taxonomy" id="516756"/>
    <lineage>
        <taxon>Eukaryota</taxon>
        <taxon>Metazoa</taxon>
        <taxon>Ecdysozoa</taxon>
        <taxon>Arthropoda</taxon>
        <taxon>Hexapoda</taxon>
        <taxon>Insecta</taxon>
        <taxon>Pterygota</taxon>
        <taxon>Neoptera</taxon>
        <taxon>Endopterygota</taxon>
        <taxon>Hymenoptera</taxon>
        <taxon>Apocrita</taxon>
        <taxon>Aculeata</taxon>
        <taxon>Apoidea</taxon>
        <taxon>Anthophila</taxon>
        <taxon>Apidae</taxon>
        <taxon>Eufriesea</taxon>
    </lineage>
</organism>
<reference evidence="2 3" key="1">
    <citation type="submission" date="2015-07" db="EMBL/GenBank/DDBJ databases">
        <title>The genome of Eufriesea mexicana.</title>
        <authorList>
            <person name="Pan H."/>
            <person name="Kapheim K."/>
        </authorList>
    </citation>
    <scope>NUCLEOTIDE SEQUENCE [LARGE SCALE GENOMIC DNA]</scope>
    <source>
        <strain evidence="2">0111107269</strain>
        <tissue evidence="2">Whole body</tissue>
    </source>
</reference>
<proteinExistence type="predicted"/>
<name>A0A310SNM3_9HYME</name>
<accession>A0A310SNM3</accession>
<dbReference type="Proteomes" id="UP000250275">
    <property type="component" value="Unassembled WGS sequence"/>
</dbReference>
<protein>
    <submittedName>
        <fullName evidence="2">Uncharacterized protein</fullName>
    </submittedName>
</protein>
<evidence type="ECO:0000256" key="1">
    <source>
        <dbReference type="SAM" id="MobiDB-lite"/>
    </source>
</evidence>
<evidence type="ECO:0000313" key="3">
    <source>
        <dbReference type="Proteomes" id="UP000250275"/>
    </source>
</evidence>
<gene>
    <name evidence="2" type="ORF">WN48_02641</name>
</gene>
<feature type="region of interest" description="Disordered" evidence="1">
    <location>
        <begin position="29"/>
        <end position="56"/>
    </location>
</feature>
<feature type="compositionally biased region" description="Basic and acidic residues" evidence="1">
    <location>
        <begin position="34"/>
        <end position="47"/>
    </location>
</feature>